<evidence type="ECO:0000256" key="2">
    <source>
        <dbReference type="ARBA" id="ARBA00006679"/>
    </source>
</evidence>
<evidence type="ECO:0000256" key="5">
    <source>
        <dbReference type="ARBA" id="ARBA00022989"/>
    </source>
</evidence>
<comment type="similarity">
    <text evidence="2">Belongs to the DoxX family.</text>
</comment>
<accession>A0A3B7QY42</accession>
<dbReference type="KEGG" id="hyh:D3Y59_05150"/>
<dbReference type="PANTHER" id="PTHR33452:SF1">
    <property type="entry name" value="INNER MEMBRANE PROTEIN YPHA-RELATED"/>
    <property type="match status" value="1"/>
</dbReference>
<dbReference type="GO" id="GO:0005886">
    <property type="term" value="C:plasma membrane"/>
    <property type="evidence" value="ECO:0007669"/>
    <property type="project" value="UniProtKB-SubCell"/>
</dbReference>
<keyword evidence="3" id="KW-1003">Cell membrane</keyword>
<reference evidence="8 9" key="1">
    <citation type="submission" date="2018-09" db="EMBL/GenBank/DDBJ databases">
        <title>Hymenobacter medium sp. nov., isolated from R2A medium.</title>
        <authorList>
            <person name="Yingchao G."/>
        </authorList>
    </citation>
    <scope>NUCLEOTIDE SEQUENCE [LARGE SCALE GENOMIC DNA]</scope>
    <source>
        <strain evidence="9">sh-6</strain>
    </source>
</reference>
<dbReference type="Pfam" id="PF07681">
    <property type="entry name" value="DoxX"/>
    <property type="match status" value="1"/>
</dbReference>
<evidence type="ECO:0000256" key="3">
    <source>
        <dbReference type="ARBA" id="ARBA00022475"/>
    </source>
</evidence>
<dbReference type="RefSeq" id="WP_119444077.1">
    <property type="nucleotide sequence ID" value="NZ_CP032317.1"/>
</dbReference>
<gene>
    <name evidence="8" type="ORF">D3Y59_05150</name>
</gene>
<evidence type="ECO:0000313" key="9">
    <source>
        <dbReference type="Proteomes" id="UP000262802"/>
    </source>
</evidence>
<evidence type="ECO:0000256" key="4">
    <source>
        <dbReference type="ARBA" id="ARBA00022692"/>
    </source>
</evidence>
<dbReference type="InterPro" id="IPR051907">
    <property type="entry name" value="DoxX-like_oxidoreductase"/>
</dbReference>
<keyword evidence="5 7" id="KW-1133">Transmembrane helix</keyword>
<organism evidence="8 9">
    <name type="scientific">Hymenobacter oligotrophus</name>
    <dbReference type="NCBI Taxonomy" id="2319843"/>
    <lineage>
        <taxon>Bacteria</taxon>
        <taxon>Pseudomonadati</taxon>
        <taxon>Bacteroidota</taxon>
        <taxon>Cytophagia</taxon>
        <taxon>Cytophagales</taxon>
        <taxon>Hymenobacteraceae</taxon>
        <taxon>Hymenobacter</taxon>
    </lineage>
</organism>
<dbReference type="InterPro" id="IPR032808">
    <property type="entry name" value="DoxX"/>
</dbReference>
<feature type="transmembrane region" description="Helical" evidence="7">
    <location>
        <begin position="112"/>
        <end position="132"/>
    </location>
</feature>
<keyword evidence="4 7" id="KW-0812">Transmembrane</keyword>
<evidence type="ECO:0000313" key="8">
    <source>
        <dbReference type="EMBL" id="AYA36495.1"/>
    </source>
</evidence>
<sequence length="144" mass="15422">MPLFENRYRYADLGLLILRVGLGVMFTIHGYPKLMGGPEKWVAVGGAMKHFGITVAPAAWGFAAAVAETIGGQLLALGLLFRVACAMLFLTMVVAAFSHIATGEGFGGYSHAVESGIVFLGLLFIGPGKYSADQVLFPPRRRLY</sequence>
<protein>
    <submittedName>
        <fullName evidence="8">DoxX family protein</fullName>
    </submittedName>
</protein>
<feature type="transmembrane region" description="Helical" evidence="7">
    <location>
        <begin position="51"/>
        <end position="67"/>
    </location>
</feature>
<keyword evidence="9" id="KW-1185">Reference proteome</keyword>
<dbReference type="EMBL" id="CP032317">
    <property type="protein sequence ID" value="AYA36495.1"/>
    <property type="molecule type" value="Genomic_DNA"/>
</dbReference>
<feature type="transmembrane region" description="Helical" evidence="7">
    <location>
        <begin position="79"/>
        <end position="100"/>
    </location>
</feature>
<name>A0A3B7QY42_9BACT</name>
<evidence type="ECO:0000256" key="6">
    <source>
        <dbReference type="ARBA" id="ARBA00023136"/>
    </source>
</evidence>
<dbReference type="AlphaFoldDB" id="A0A3B7QY42"/>
<keyword evidence="6 7" id="KW-0472">Membrane</keyword>
<dbReference type="PANTHER" id="PTHR33452">
    <property type="entry name" value="OXIDOREDUCTASE CATD-RELATED"/>
    <property type="match status" value="1"/>
</dbReference>
<comment type="subcellular location">
    <subcellularLocation>
        <location evidence="1">Cell membrane</location>
        <topology evidence="1">Multi-pass membrane protein</topology>
    </subcellularLocation>
</comment>
<dbReference type="Proteomes" id="UP000262802">
    <property type="component" value="Chromosome"/>
</dbReference>
<feature type="transmembrane region" description="Helical" evidence="7">
    <location>
        <begin position="12"/>
        <end position="31"/>
    </location>
</feature>
<evidence type="ECO:0000256" key="7">
    <source>
        <dbReference type="SAM" id="Phobius"/>
    </source>
</evidence>
<proteinExistence type="inferred from homology"/>
<evidence type="ECO:0000256" key="1">
    <source>
        <dbReference type="ARBA" id="ARBA00004651"/>
    </source>
</evidence>
<dbReference type="OrthoDB" id="9813193at2"/>